<proteinExistence type="predicted"/>
<organism evidence="2 3">
    <name type="scientific">Acidisoma silvae</name>
    <dbReference type="NCBI Taxonomy" id="2802396"/>
    <lineage>
        <taxon>Bacteria</taxon>
        <taxon>Pseudomonadati</taxon>
        <taxon>Pseudomonadota</taxon>
        <taxon>Alphaproteobacteria</taxon>
        <taxon>Acetobacterales</taxon>
        <taxon>Acidocellaceae</taxon>
        <taxon>Acidisoma</taxon>
    </lineage>
</organism>
<name>A0A964E161_9PROT</name>
<keyword evidence="3" id="KW-1185">Reference proteome</keyword>
<feature type="domain" description="DUF6878" evidence="1">
    <location>
        <begin position="23"/>
        <end position="151"/>
    </location>
</feature>
<protein>
    <recommendedName>
        <fullName evidence="1">DUF6878 domain-containing protein</fullName>
    </recommendedName>
</protein>
<comment type="caution">
    <text evidence="2">The sequence shown here is derived from an EMBL/GenBank/DDBJ whole genome shotgun (WGS) entry which is preliminary data.</text>
</comment>
<dbReference type="AlphaFoldDB" id="A0A964E161"/>
<dbReference type="EMBL" id="JAESVB010000019">
    <property type="protein sequence ID" value="MCB8877874.1"/>
    <property type="molecule type" value="Genomic_DNA"/>
</dbReference>
<dbReference type="InterPro" id="IPR049243">
    <property type="entry name" value="DUF6878"/>
</dbReference>
<accession>A0A964E161</accession>
<evidence type="ECO:0000313" key="2">
    <source>
        <dbReference type="EMBL" id="MCB8877874.1"/>
    </source>
</evidence>
<sequence length="151" mass="16796">MQDNQLSIIEANHARFDRLSAELLPLNKQAIFDALAAAGIEYVEVEFDGYGDEGSFQGIVAYKRDNQTVELPTCEIKLKTVNFATGSIEVKITTPGDATETMVSDFLEETHSGWEDGEGAFGQFTLTLADRSITLDYNERFIDSTHHDHAF</sequence>
<reference evidence="2" key="2">
    <citation type="submission" date="2021-01" db="EMBL/GenBank/DDBJ databases">
        <authorList>
            <person name="Mieszkin S."/>
            <person name="Pouder E."/>
            <person name="Alain K."/>
        </authorList>
    </citation>
    <scope>NUCLEOTIDE SEQUENCE</scope>
    <source>
        <strain evidence="2">HW T2.11</strain>
    </source>
</reference>
<gene>
    <name evidence="2" type="ORF">ASILVAE211_21965</name>
</gene>
<dbReference type="RefSeq" id="WP_227323519.1">
    <property type="nucleotide sequence ID" value="NZ_JAESVB010000019.1"/>
</dbReference>
<dbReference type="Proteomes" id="UP000708298">
    <property type="component" value="Unassembled WGS sequence"/>
</dbReference>
<evidence type="ECO:0000313" key="3">
    <source>
        <dbReference type="Proteomes" id="UP000708298"/>
    </source>
</evidence>
<reference evidence="2" key="1">
    <citation type="journal article" date="2021" name="Microorganisms">
        <title>Acidisoma silvae sp. nov. and Acidisomacellulosilytica sp. nov., Two Acidophilic Bacteria Isolated from Decaying Wood, Hydrolyzing Cellulose and Producing Poly-3-hydroxybutyrate.</title>
        <authorList>
            <person name="Mieszkin S."/>
            <person name="Pouder E."/>
            <person name="Uroz S."/>
            <person name="Simon-Colin C."/>
            <person name="Alain K."/>
        </authorList>
    </citation>
    <scope>NUCLEOTIDE SEQUENCE</scope>
    <source>
        <strain evidence="2">HW T2.11</strain>
    </source>
</reference>
<evidence type="ECO:0000259" key="1">
    <source>
        <dbReference type="Pfam" id="PF21798"/>
    </source>
</evidence>
<dbReference type="Pfam" id="PF21798">
    <property type="entry name" value="DUF6878"/>
    <property type="match status" value="1"/>
</dbReference>